<evidence type="ECO:0000313" key="3">
    <source>
        <dbReference type="Proteomes" id="UP000663832"/>
    </source>
</evidence>
<evidence type="ECO:0000313" key="4">
    <source>
        <dbReference type="Proteomes" id="UP000663877"/>
    </source>
</evidence>
<organism evidence="1 4">
    <name type="scientific">Adineta steineri</name>
    <dbReference type="NCBI Taxonomy" id="433720"/>
    <lineage>
        <taxon>Eukaryota</taxon>
        <taxon>Metazoa</taxon>
        <taxon>Spiralia</taxon>
        <taxon>Gnathifera</taxon>
        <taxon>Rotifera</taxon>
        <taxon>Eurotatoria</taxon>
        <taxon>Bdelloidea</taxon>
        <taxon>Adinetida</taxon>
        <taxon>Adinetidae</taxon>
        <taxon>Adineta</taxon>
    </lineage>
</organism>
<dbReference type="Proteomes" id="UP000663832">
    <property type="component" value="Unassembled WGS sequence"/>
</dbReference>
<sequence length="98" mass="10999">MTTPSDTTGGILAFDISEFSRLAADSTTISQLTSEDFQQVADALYIIRSSMSQFEPKVIDNLDQYPQLKANKCNFSYNDNESMMTAKGVRTFRIQGRE</sequence>
<evidence type="ECO:0000313" key="1">
    <source>
        <dbReference type="EMBL" id="CAF1189876.1"/>
    </source>
</evidence>
<keyword evidence="3" id="KW-1185">Reference proteome</keyword>
<dbReference type="OrthoDB" id="10011568at2759"/>
<gene>
    <name evidence="1" type="ORF">BJG266_LOCUS26271</name>
    <name evidence="2" type="ORF">QVE165_LOCUS39308</name>
</gene>
<evidence type="ECO:0000313" key="2">
    <source>
        <dbReference type="EMBL" id="CAF1436339.1"/>
    </source>
</evidence>
<dbReference type="EMBL" id="CAJNOM010000434">
    <property type="protein sequence ID" value="CAF1436339.1"/>
    <property type="molecule type" value="Genomic_DNA"/>
</dbReference>
<reference evidence="1" key="1">
    <citation type="submission" date="2021-02" db="EMBL/GenBank/DDBJ databases">
        <authorList>
            <person name="Nowell W R."/>
        </authorList>
    </citation>
    <scope>NUCLEOTIDE SEQUENCE</scope>
</reference>
<dbReference type="EMBL" id="CAJNOI010000216">
    <property type="protein sequence ID" value="CAF1189876.1"/>
    <property type="molecule type" value="Genomic_DNA"/>
</dbReference>
<dbReference type="Proteomes" id="UP000663877">
    <property type="component" value="Unassembled WGS sequence"/>
</dbReference>
<protein>
    <submittedName>
        <fullName evidence="1">Uncharacterized protein</fullName>
    </submittedName>
</protein>
<comment type="caution">
    <text evidence="1">The sequence shown here is derived from an EMBL/GenBank/DDBJ whole genome shotgun (WGS) entry which is preliminary data.</text>
</comment>
<name>A0A814VJT4_9BILA</name>
<proteinExistence type="predicted"/>
<dbReference type="AlphaFoldDB" id="A0A814VJT4"/>
<accession>A0A814VJT4</accession>